<protein>
    <submittedName>
        <fullName evidence="2">Uncharacterized protein</fullName>
    </submittedName>
</protein>
<dbReference type="AlphaFoldDB" id="A0AAD5MRK2"/>
<gene>
    <name evidence="2" type="ORF">KIN20_020643</name>
</gene>
<accession>A0AAD5MRK2</accession>
<organism evidence="2 3">
    <name type="scientific">Parelaphostrongylus tenuis</name>
    <name type="common">Meningeal worm</name>
    <dbReference type="NCBI Taxonomy" id="148309"/>
    <lineage>
        <taxon>Eukaryota</taxon>
        <taxon>Metazoa</taxon>
        <taxon>Ecdysozoa</taxon>
        <taxon>Nematoda</taxon>
        <taxon>Chromadorea</taxon>
        <taxon>Rhabditida</taxon>
        <taxon>Rhabditina</taxon>
        <taxon>Rhabditomorpha</taxon>
        <taxon>Strongyloidea</taxon>
        <taxon>Metastrongylidae</taxon>
        <taxon>Parelaphostrongylus</taxon>
    </lineage>
</organism>
<proteinExistence type="predicted"/>
<name>A0AAD5MRK2_PARTN</name>
<feature type="region of interest" description="Disordered" evidence="1">
    <location>
        <begin position="55"/>
        <end position="78"/>
    </location>
</feature>
<dbReference type="EMBL" id="JAHQIW010004199">
    <property type="protein sequence ID" value="KAJ1361403.1"/>
    <property type="molecule type" value="Genomic_DNA"/>
</dbReference>
<evidence type="ECO:0000313" key="2">
    <source>
        <dbReference type="EMBL" id="KAJ1361403.1"/>
    </source>
</evidence>
<evidence type="ECO:0000313" key="3">
    <source>
        <dbReference type="Proteomes" id="UP001196413"/>
    </source>
</evidence>
<comment type="caution">
    <text evidence="2">The sequence shown here is derived from an EMBL/GenBank/DDBJ whole genome shotgun (WGS) entry which is preliminary data.</text>
</comment>
<reference evidence="2" key="1">
    <citation type="submission" date="2021-06" db="EMBL/GenBank/DDBJ databases">
        <title>Parelaphostrongylus tenuis whole genome reference sequence.</title>
        <authorList>
            <person name="Garwood T.J."/>
            <person name="Larsen P.A."/>
            <person name="Fountain-Jones N.M."/>
            <person name="Garbe J.R."/>
            <person name="Macchietto M.G."/>
            <person name="Kania S.A."/>
            <person name="Gerhold R.W."/>
            <person name="Richards J.E."/>
            <person name="Wolf T.M."/>
        </authorList>
    </citation>
    <scope>NUCLEOTIDE SEQUENCE</scope>
    <source>
        <strain evidence="2">MNPRO001-30</strain>
        <tissue evidence="2">Meninges</tissue>
    </source>
</reference>
<keyword evidence="3" id="KW-1185">Reference proteome</keyword>
<feature type="compositionally biased region" description="Polar residues" evidence="1">
    <location>
        <begin position="61"/>
        <end position="78"/>
    </location>
</feature>
<dbReference type="Proteomes" id="UP001196413">
    <property type="component" value="Unassembled WGS sequence"/>
</dbReference>
<evidence type="ECO:0000256" key="1">
    <source>
        <dbReference type="SAM" id="MobiDB-lite"/>
    </source>
</evidence>
<sequence length="78" mass="8854">MVRSLPREIMAASKSTVYAFRRTYCNYCSIMMDEEKCTIAWYMVMENLTGCKGKKGHKGQLENNPSYAKTKTSVGTLT</sequence>